<evidence type="ECO:0000259" key="6">
    <source>
        <dbReference type="Pfam" id="PF16912"/>
    </source>
</evidence>
<gene>
    <name evidence="7" type="primary">tdh</name>
    <name evidence="7" type="ORF">GJW-30_1_04484</name>
</gene>
<dbReference type="InterPro" id="IPR013154">
    <property type="entry name" value="ADH-like_N"/>
</dbReference>
<dbReference type="PANTHER" id="PTHR43401">
    <property type="entry name" value="L-THREONINE 3-DEHYDROGENASE"/>
    <property type="match status" value="1"/>
</dbReference>
<dbReference type="KEGG" id="vgo:GJW-30_1_04484"/>
<accession>A0A0S3Q190</accession>
<dbReference type="EMBL" id="AP014946">
    <property type="protein sequence ID" value="BAT61922.1"/>
    <property type="molecule type" value="Genomic_DNA"/>
</dbReference>
<evidence type="ECO:0000313" key="8">
    <source>
        <dbReference type="Proteomes" id="UP000236884"/>
    </source>
</evidence>
<dbReference type="Gene3D" id="3.90.180.10">
    <property type="entry name" value="Medium-chain alcohol dehydrogenases, catalytic domain"/>
    <property type="match status" value="1"/>
</dbReference>
<dbReference type="Proteomes" id="UP000236884">
    <property type="component" value="Chromosome"/>
</dbReference>
<evidence type="ECO:0000313" key="7">
    <source>
        <dbReference type="EMBL" id="BAT61922.1"/>
    </source>
</evidence>
<keyword evidence="4 7" id="KW-0560">Oxidoreductase</keyword>
<evidence type="ECO:0000256" key="4">
    <source>
        <dbReference type="ARBA" id="ARBA00023002"/>
    </source>
</evidence>
<dbReference type="SUPFAM" id="SSF50129">
    <property type="entry name" value="GroES-like"/>
    <property type="match status" value="1"/>
</dbReference>
<evidence type="ECO:0000256" key="1">
    <source>
        <dbReference type="ARBA" id="ARBA00001947"/>
    </source>
</evidence>
<feature type="domain" description="Glucose dehydrogenase C-terminal" evidence="6">
    <location>
        <begin position="158"/>
        <end position="308"/>
    </location>
</feature>
<dbReference type="Pfam" id="PF16912">
    <property type="entry name" value="Glu_dehyd_C"/>
    <property type="match status" value="1"/>
</dbReference>
<dbReference type="InterPro" id="IPR036291">
    <property type="entry name" value="NAD(P)-bd_dom_sf"/>
</dbReference>
<dbReference type="Gene3D" id="3.40.50.720">
    <property type="entry name" value="NAD(P)-binding Rossmann-like Domain"/>
    <property type="match status" value="1"/>
</dbReference>
<dbReference type="GO" id="GO:0046872">
    <property type="term" value="F:metal ion binding"/>
    <property type="evidence" value="ECO:0007669"/>
    <property type="project" value="UniProtKB-KW"/>
</dbReference>
<dbReference type="SUPFAM" id="SSF51735">
    <property type="entry name" value="NAD(P)-binding Rossmann-fold domains"/>
    <property type="match status" value="1"/>
</dbReference>
<protein>
    <submittedName>
        <fullName evidence="7">L-threonine 3-dehydrogenase</fullName>
        <ecNumber evidence="7">1.1.1.103</ecNumber>
    </submittedName>
</protein>
<reference evidence="7 8" key="1">
    <citation type="submission" date="2015-08" db="EMBL/GenBank/DDBJ databases">
        <title>Investigation of the bacterial diversity of lava forest soil.</title>
        <authorList>
            <person name="Lee J.S."/>
        </authorList>
    </citation>
    <scope>NUCLEOTIDE SEQUENCE [LARGE SCALE GENOMIC DNA]</scope>
    <source>
        <strain evidence="7 8">GJW-30</strain>
    </source>
</reference>
<dbReference type="InterPro" id="IPR011032">
    <property type="entry name" value="GroES-like_sf"/>
</dbReference>
<dbReference type="PANTHER" id="PTHR43401:SF2">
    <property type="entry name" value="L-THREONINE 3-DEHYDROGENASE"/>
    <property type="match status" value="1"/>
</dbReference>
<keyword evidence="3" id="KW-0862">Zinc</keyword>
<keyword evidence="8" id="KW-1185">Reference proteome</keyword>
<organism evidence="7 8">
    <name type="scientific">Variibacter gotjawalensis</name>
    <dbReference type="NCBI Taxonomy" id="1333996"/>
    <lineage>
        <taxon>Bacteria</taxon>
        <taxon>Pseudomonadati</taxon>
        <taxon>Pseudomonadota</taxon>
        <taxon>Alphaproteobacteria</taxon>
        <taxon>Hyphomicrobiales</taxon>
        <taxon>Nitrobacteraceae</taxon>
        <taxon>Variibacter</taxon>
    </lineage>
</organism>
<dbReference type="InterPro" id="IPR031640">
    <property type="entry name" value="Glu_dehyd_C"/>
</dbReference>
<evidence type="ECO:0000256" key="3">
    <source>
        <dbReference type="ARBA" id="ARBA00022833"/>
    </source>
</evidence>
<comment type="cofactor">
    <cofactor evidence="1">
        <name>Zn(2+)</name>
        <dbReference type="ChEBI" id="CHEBI:29105"/>
    </cofactor>
</comment>
<dbReference type="EC" id="1.1.1.103" evidence="7"/>
<evidence type="ECO:0000259" key="5">
    <source>
        <dbReference type="Pfam" id="PF08240"/>
    </source>
</evidence>
<dbReference type="AlphaFoldDB" id="A0A0S3Q190"/>
<feature type="domain" description="Alcohol dehydrogenase-like N-terminal" evidence="5">
    <location>
        <begin position="23"/>
        <end position="127"/>
    </location>
</feature>
<dbReference type="Pfam" id="PF08240">
    <property type="entry name" value="ADH_N"/>
    <property type="match status" value="1"/>
</dbReference>
<name>A0A0S3Q190_9BRAD</name>
<proteinExistence type="predicted"/>
<dbReference type="InterPro" id="IPR050129">
    <property type="entry name" value="Zn_alcohol_dh"/>
</dbReference>
<dbReference type="OrthoDB" id="5295340at2"/>
<sequence>MRAAKFHGEGRITIETVADPVPGDGEVTVRVTACALCGSDFRPWRNGWPVTSGHEIGGVIDQPGHPRHGERVVAYIPVFCGTCEECTAGRTHLCTAEEVRKLIGWQRNGGYAEKLVAPERCLLKVPDDISDKLAPLLLDTIGTTAHGVRLAQRIVPNGRALVLGAGPIGLGAIIVLNRMGYGPIDVVDPTDYRAAFAESLGAKRTSPEAAEQGRYALVIEASGKDAARQVALEAVAPEGAIVQIGESDAWAIKETRSIRLKDFFLIRSFYFPIGDYEPNIELLRADKDKYERLVDGEADLDGLSDLFQAFSRGEKLKPQLVPA</sequence>
<dbReference type="RefSeq" id="WP_096358552.1">
    <property type="nucleotide sequence ID" value="NZ_AP014946.1"/>
</dbReference>
<keyword evidence="2" id="KW-0479">Metal-binding</keyword>
<dbReference type="GO" id="GO:0008743">
    <property type="term" value="F:L-threonine 3-dehydrogenase activity"/>
    <property type="evidence" value="ECO:0007669"/>
    <property type="project" value="UniProtKB-EC"/>
</dbReference>
<evidence type="ECO:0000256" key="2">
    <source>
        <dbReference type="ARBA" id="ARBA00022723"/>
    </source>
</evidence>